<protein>
    <submittedName>
        <fullName evidence="3">M23 family metallopeptidase</fullName>
    </submittedName>
</protein>
<evidence type="ECO:0000313" key="3">
    <source>
        <dbReference type="EMBL" id="MBC8533708.1"/>
    </source>
</evidence>
<name>A0A926D8G8_9FIRM</name>
<dbReference type="RefSeq" id="WP_249319328.1">
    <property type="nucleotide sequence ID" value="NZ_JACRSN010000008.1"/>
</dbReference>
<dbReference type="PANTHER" id="PTHR21666">
    <property type="entry name" value="PEPTIDASE-RELATED"/>
    <property type="match status" value="1"/>
</dbReference>
<gene>
    <name evidence="3" type="ORF">IAG03_06755</name>
</gene>
<dbReference type="GO" id="GO:0004222">
    <property type="term" value="F:metalloendopeptidase activity"/>
    <property type="evidence" value="ECO:0007669"/>
    <property type="project" value="TreeGrafter"/>
</dbReference>
<dbReference type="CDD" id="cd12797">
    <property type="entry name" value="M23_peptidase"/>
    <property type="match status" value="1"/>
</dbReference>
<dbReference type="EMBL" id="JACRSN010000008">
    <property type="protein sequence ID" value="MBC8533708.1"/>
    <property type="molecule type" value="Genomic_DNA"/>
</dbReference>
<dbReference type="InterPro" id="IPR016047">
    <property type="entry name" value="M23ase_b-sheet_dom"/>
</dbReference>
<evidence type="ECO:0000313" key="4">
    <source>
        <dbReference type="Proteomes" id="UP000651482"/>
    </source>
</evidence>
<sequence length="353" mass="39583">MRRLQVSGKAVLISFLLLVLAASVAVSGWVHLPAEKPANAEQKDFITYVEFNVPYLALEKAMEADIALHDTETPGSWIEMLALLAARYYGDFSRYRAADLEEIIEAVSAGAPVEELAAGNSYYAYYREAYAAVLGGLLGEYRVEVPKEGGETQWETRYGLKAFSPIAKDFYYEHYDDFGAQRTYGYARRHLGHDLIAPTGTPVIAIESGAVESLGWNQYGGWRIGIRSADRKRYYYYAHLRQNRPYAEGLKEGDSVQAGDVIGYVGHTGYSTKENVNNNIEVSHLHLGMELIFDESQKECDNEIWVDLYALTTLLAQNRSAVYRVAETKEFYRQYQTEDLAAESSGPDAQPAQ</sequence>
<feature type="domain" description="M23ase beta-sheet core" evidence="2">
    <location>
        <begin position="189"/>
        <end position="287"/>
    </location>
</feature>
<dbReference type="SUPFAM" id="SSF51261">
    <property type="entry name" value="Duplicated hybrid motif"/>
    <property type="match status" value="1"/>
</dbReference>
<evidence type="ECO:0000256" key="1">
    <source>
        <dbReference type="ARBA" id="ARBA00022729"/>
    </source>
</evidence>
<evidence type="ECO:0000259" key="2">
    <source>
        <dbReference type="Pfam" id="PF01551"/>
    </source>
</evidence>
<dbReference type="Pfam" id="PF01551">
    <property type="entry name" value="Peptidase_M23"/>
    <property type="match status" value="1"/>
</dbReference>
<dbReference type="PANTHER" id="PTHR21666:SF289">
    <property type="entry name" value="L-ALA--D-GLU ENDOPEPTIDASE"/>
    <property type="match status" value="1"/>
</dbReference>
<keyword evidence="1" id="KW-0732">Signal</keyword>
<dbReference type="Gene3D" id="2.70.70.10">
    <property type="entry name" value="Glucose Permease (Domain IIA)"/>
    <property type="match status" value="1"/>
</dbReference>
<accession>A0A926D8G8</accession>
<reference evidence="3" key="1">
    <citation type="submission" date="2020-08" db="EMBL/GenBank/DDBJ databases">
        <title>Genome public.</title>
        <authorList>
            <person name="Liu C."/>
            <person name="Sun Q."/>
        </authorList>
    </citation>
    <scope>NUCLEOTIDE SEQUENCE</scope>
    <source>
        <strain evidence="3">NSJ-40</strain>
    </source>
</reference>
<keyword evidence="4" id="KW-1185">Reference proteome</keyword>
<dbReference type="InterPro" id="IPR050570">
    <property type="entry name" value="Cell_wall_metabolism_enzyme"/>
</dbReference>
<dbReference type="InterPro" id="IPR011055">
    <property type="entry name" value="Dup_hybrid_motif"/>
</dbReference>
<organism evidence="3 4">
    <name type="scientific">Yeguia hominis</name>
    <dbReference type="NCBI Taxonomy" id="2763662"/>
    <lineage>
        <taxon>Bacteria</taxon>
        <taxon>Bacillati</taxon>
        <taxon>Bacillota</taxon>
        <taxon>Clostridia</taxon>
        <taxon>Eubacteriales</taxon>
        <taxon>Yeguiaceae</taxon>
        <taxon>Yeguia</taxon>
    </lineage>
</organism>
<dbReference type="Proteomes" id="UP000651482">
    <property type="component" value="Unassembled WGS sequence"/>
</dbReference>
<proteinExistence type="predicted"/>
<dbReference type="AlphaFoldDB" id="A0A926D8G8"/>
<comment type="caution">
    <text evidence="3">The sequence shown here is derived from an EMBL/GenBank/DDBJ whole genome shotgun (WGS) entry which is preliminary data.</text>
</comment>